<dbReference type="Proteomes" id="UP000054107">
    <property type="component" value="Unassembled WGS sequence"/>
</dbReference>
<gene>
    <name evidence="3" type="primary">PARPA_10448.1 scaffold 40485</name>
</gene>
<evidence type="ECO:0000313" key="3">
    <source>
        <dbReference type="EMBL" id="CEP16202.1"/>
    </source>
</evidence>
<dbReference type="EMBL" id="LN732886">
    <property type="protein sequence ID" value="CEP16202.1"/>
    <property type="molecule type" value="Genomic_DNA"/>
</dbReference>
<dbReference type="InterPro" id="IPR000210">
    <property type="entry name" value="BTB/POZ_dom"/>
</dbReference>
<name>A0A0B7NFL7_9FUNG</name>
<keyword evidence="4" id="KW-1185">Reference proteome</keyword>
<dbReference type="InterPro" id="IPR011333">
    <property type="entry name" value="SKP1/BTB/POZ_sf"/>
</dbReference>
<evidence type="ECO:0000256" key="1">
    <source>
        <dbReference type="SAM" id="MobiDB-lite"/>
    </source>
</evidence>
<protein>
    <recommendedName>
        <fullName evidence="2">BTB domain-containing protein</fullName>
    </recommendedName>
</protein>
<proteinExistence type="predicted"/>
<dbReference type="CDD" id="cd18186">
    <property type="entry name" value="BTB_POZ_ZBTB_KLHL-like"/>
    <property type="match status" value="1"/>
</dbReference>
<accession>A0A0B7NFL7</accession>
<dbReference type="Pfam" id="PF00651">
    <property type="entry name" value="BTB"/>
    <property type="match status" value="1"/>
</dbReference>
<dbReference type="OrthoDB" id="2130750at2759"/>
<reference evidence="3 4" key="1">
    <citation type="submission" date="2014-09" db="EMBL/GenBank/DDBJ databases">
        <authorList>
            <person name="Ellenberger Sabrina"/>
        </authorList>
    </citation>
    <scope>NUCLEOTIDE SEQUENCE [LARGE SCALE GENOMIC DNA]</scope>
    <source>
        <strain evidence="3 4">CBS 412.66</strain>
    </source>
</reference>
<evidence type="ECO:0000313" key="4">
    <source>
        <dbReference type="Proteomes" id="UP000054107"/>
    </source>
</evidence>
<feature type="domain" description="BTB" evidence="2">
    <location>
        <begin position="176"/>
        <end position="271"/>
    </location>
</feature>
<feature type="domain" description="BTB" evidence="2">
    <location>
        <begin position="25"/>
        <end position="99"/>
    </location>
</feature>
<evidence type="ECO:0000259" key="2">
    <source>
        <dbReference type="PROSITE" id="PS50097"/>
    </source>
</evidence>
<dbReference type="Gene3D" id="3.30.710.10">
    <property type="entry name" value="Potassium Channel Kv1.1, Chain A"/>
    <property type="match status" value="2"/>
</dbReference>
<feature type="compositionally biased region" description="Basic and acidic residues" evidence="1">
    <location>
        <begin position="828"/>
        <end position="839"/>
    </location>
</feature>
<feature type="region of interest" description="Disordered" evidence="1">
    <location>
        <begin position="828"/>
        <end position="902"/>
    </location>
</feature>
<feature type="compositionally biased region" description="Basic residues" evidence="1">
    <location>
        <begin position="868"/>
        <end position="881"/>
    </location>
</feature>
<dbReference type="SMART" id="SM00225">
    <property type="entry name" value="BTB"/>
    <property type="match status" value="1"/>
</dbReference>
<dbReference type="PROSITE" id="PS50097">
    <property type="entry name" value="BTB"/>
    <property type="match status" value="2"/>
</dbReference>
<dbReference type="AlphaFoldDB" id="A0A0B7NFL7"/>
<sequence length="945" mass="105210">MFERPTKTLKHSLFNVLENAQEYVADVCFEYPNNNKIWAHRALLIARVPEAFRIKYMAQLAATETKPAVITLDISHVIPYTTLRQLLRFWYIAEFSAPLDDASLLSSHVAGLSMDDASSSLQSEVEHSIRLEITALEEQLDIKLLPPVANGVSGPLANSDQWTSDLKRMMDEAICCDVVVNIFKVPNGQQKQQQQQQQQQQEQQITNQQQVSFPAHRFILASQSPYFYAVFCTEFREASTSSVHMPSDLFSSTTLQVILHYFYTDKLILPPLSQQQQQPHIARLNEKKHELRILQRVFSAADFLGHYDTICKAALLKMSVICHHFKCICTDCAVLLPSMLLFADKHEKYVSKLRHKLLALYADPLDSLAPLWSQKPFATLVNSLNSSQSAQPIVSTTAKASSSSNSKDASKTDGTEVISQIFNNNNNNNNNNHIKALVTSTPSATITTAPTTSTTTTPQDATTTTTTINNAVDTSTQSSSSITATSNTIPPNELGLVAELTERTFANISKHNAVRALHSLHLCLSYLRGADPFPTWSQPVLNILNQFLHYIIDMISNNFDYYCVEYPILLSCVDGIGYGFSVDFLGFVLTRVLTEGIHDANAAVLYQGIVRDLGGRQEMVRNVAMDSVLLDARVKCASYLSKRWMSVKAQDGFANIDKDILKLIAEDINVPSRTLTKPLENDFSTMFSFKPKRMSTPVSRAVSKEDAVPLATTTTTPVSSKRLSLGITASAIQPQNESQHRRTRSLSSTNYGNDQEPVLRKESPLSYHHALDNQQDIVRAVGGIRHRNSNSSNSNGCSNIHYRSYRRQGSAGSLTDALLAIDTISPKEKTPAVNKDETAAPRPTRLRFALPDTPVRVKPSQNNDQKTGSRKSRNRRAKSPGRSRWSLGYSTSDSSDDESGKYKHIPLVGQKVELLRRPLPTQGTIKYIGDVDFAKGTWLETMMDL</sequence>
<feature type="region of interest" description="Disordered" evidence="1">
    <location>
        <begin position="729"/>
        <end position="759"/>
    </location>
</feature>
<dbReference type="PANTHER" id="PTHR24413">
    <property type="entry name" value="SPECKLE-TYPE POZ PROTEIN"/>
    <property type="match status" value="1"/>
</dbReference>
<dbReference type="SUPFAM" id="SSF54695">
    <property type="entry name" value="POZ domain"/>
    <property type="match status" value="1"/>
</dbReference>
<dbReference type="STRING" id="35722.A0A0B7NFL7"/>
<organism evidence="3 4">
    <name type="scientific">Parasitella parasitica</name>
    <dbReference type="NCBI Taxonomy" id="35722"/>
    <lineage>
        <taxon>Eukaryota</taxon>
        <taxon>Fungi</taxon>
        <taxon>Fungi incertae sedis</taxon>
        <taxon>Mucoromycota</taxon>
        <taxon>Mucoromycotina</taxon>
        <taxon>Mucoromycetes</taxon>
        <taxon>Mucorales</taxon>
        <taxon>Mucorineae</taxon>
        <taxon>Mucoraceae</taxon>
        <taxon>Parasitella</taxon>
    </lineage>
</organism>